<keyword evidence="2 8" id="KW-0812">Transmembrane</keyword>
<evidence type="ECO:0000256" key="3">
    <source>
        <dbReference type="ARBA" id="ARBA00022729"/>
    </source>
</evidence>
<evidence type="ECO:0000256" key="4">
    <source>
        <dbReference type="ARBA" id="ARBA00022989"/>
    </source>
</evidence>
<gene>
    <name evidence="12" type="primary">mpl</name>
</gene>
<feature type="transmembrane region" description="Helical" evidence="8">
    <location>
        <begin position="433"/>
        <end position="455"/>
    </location>
</feature>
<evidence type="ECO:0000256" key="9">
    <source>
        <dbReference type="SAM" id="SignalP"/>
    </source>
</evidence>
<evidence type="ECO:0000256" key="2">
    <source>
        <dbReference type="ARBA" id="ARBA00022692"/>
    </source>
</evidence>
<keyword evidence="6 12" id="KW-0675">Receptor</keyword>
<dbReference type="Proteomes" id="UP000504632">
    <property type="component" value="Chromosome 14"/>
</dbReference>
<dbReference type="InterPro" id="IPR015152">
    <property type="entry name" value="Growth/epo_recpt_lig-bind"/>
</dbReference>
<keyword evidence="4 8" id="KW-1133">Transmembrane helix</keyword>
<keyword evidence="7" id="KW-0325">Glycoprotein</keyword>
<dbReference type="GO" id="GO:0009897">
    <property type="term" value="C:external side of plasma membrane"/>
    <property type="evidence" value="ECO:0007669"/>
    <property type="project" value="TreeGrafter"/>
</dbReference>
<dbReference type="InterPro" id="IPR013783">
    <property type="entry name" value="Ig-like_fold"/>
</dbReference>
<keyword evidence="11" id="KW-1185">Reference proteome</keyword>
<protein>
    <submittedName>
        <fullName evidence="12">Thrombopoietin receptor</fullName>
    </submittedName>
</protein>
<feature type="chain" id="PRO_5026729738" evidence="9">
    <location>
        <begin position="24"/>
        <end position="632"/>
    </location>
</feature>
<dbReference type="SUPFAM" id="SSF49265">
    <property type="entry name" value="Fibronectin type III"/>
    <property type="match status" value="4"/>
</dbReference>
<dbReference type="CDD" id="cd00063">
    <property type="entry name" value="FN3"/>
    <property type="match status" value="1"/>
</dbReference>
<evidence type="ECO:0000256" key="1">
    <source>
        <dbReference type="ARBA" id="ARBA00004479"/>
    </source>
</evidence>
<dbReference type="InterPro" id="IPR003961">
    <property type="entry name" value="FN3_dom"/>
</dbReference>
<evidence type="ECO:0000256" key="6">
    <source>
        <dbReference type="ARBA" id="ARBA00023170"/>
    </source>
</evidence>
<dbReference type="GO" id="GO:0004896">
    <property type="term" value="F:cytokine receptor activity"/>
    <property type="evidence" value="ECO:0007669"/>
    <property type="project" value="TreeGrafter"/>
</dbReference>
<dbReference type="RefSeq" id="XP_030646997.1">
    <property type="nucleotide sequence ID" value="XM_030791137.1"/>
</dbReference>
<evidence type="ECO:0000313" key="11">
    <source>
        <dbReference type="Proteomes" id="UP000504632"/>
    </source>
</evidence>
<feature type="domain" description="Fibronectin type-III" evidence="10">
    <location>
        <begin position="131"/>
        <end position="233"/>
    </location>
</feature>
<keyword evidence="5 8" id="KW-0472">Membrane</keyword>
<organism evidence="11 12">
    <name type="scientific">Chanos chanos</name>
    <name type="common">Milkfish</name>
    <name type="synonym">Mugil chanos</name>
    <dbReference type="NCBI Taxonomy" id="29144"/>
    <lineage>
        <taxon>Eukaryota</taxon>
        <taxon>Metazoa</taxon>
        <taxon>Chordata</taxon>
        <taxon>Craniata</taxon>
        <taxon>Vertebrata</taxon>
        <taxon>Euteleostomi</taxon>
        <taxon>Actinopterygii</taxon>
        <taxon>Neopterygii</taxon>
        <taxon>Teleostei</taxon>
        <taxon>Ostariophysi</taxon>
        <taxon>Gonorynchiformes</taxon>
        <taxon>Chanidae</taxon>
        <taxon>Chanos</taxon>
    </lineage>
</organism>
<evidence type="ECO:0000256" key="7">
    <source>
        <dbReference type="ARBA" id="ARBA00023180"/>
    </source>
</evidence>
<dbReference type="InParanoid" id="A0A6J2WSA5"/>
<proteinExistence type="predicted"/>
<sequence length="632" mass="70903">MDIKTPWLLLGLCLTVDLSYVSLVSKTELGLLAEEDDPKCFTRTGEDFTCFWEAEVGKSYDFFYRTEDEERQCNLTQQEGSERGTVLHVCSFHPESIFLYVPTHISVVDTRNNETAYKRSVNVEDHLLLHPPKDVRLSKVTGNVGQLEVSWHNPKFQSKVSNHMLQYEIRYSSMGLPYTTILLPKSQSVKRSLLYNLKPLGPGKVCTVQMRMKPTYSFDGPWSDWSPSTTAMVPQSADDIRLQCYTPDLQHMQCSWNEKLYADEEYTLKYRQTDGFSNRWSQWETCPDVNGTAGQCVLLGEESSVFSVYVSTGPGLLDRVFYMDPFSMNESIKTEPPGGLMEETEGGRFCLSWDPPLQLISQHLVYQVRYQLWGEAEWKHFTVPNPKTNTCLDVQMSSRYSVQVKAVPSGSVYAGHWSDWSDSLIVDLPSNTGLLFLACIPFTLLILLIVFFSLFSKYFSKLKRYLWPPVPNLNDVLESFLKDISGQHGDHSFNIKQCDDDSPPSILEILSERGVQAVGKPFLIQSSETGSPAGENDGRGPLEAVEMGQGYVTLNTTDVVSCLGGNEYVYGEVVASSQGEHRTCRCSCPRPAVCPVSSTNILNCSYLLLAESDVSAVNGRYANLENATTASA</sequence>
<dbReference type="InterPro" id="IPR036116">
    <property type="entry name" value="FN3_sf"/>
</dbReference>
<evidence type="ECO:0000313" key="12">
    <source>
        <dbReference type="RefSeq" id="XP_030646997.1"/>
    </source>
</evidence>
<keyword evidence="3 9" id="KW-0732">Signal</keyword>
<dbReference type="PROSITE" id="PS50853">
    <property type="entry name" value="FN3"/>
    <property type="match status" value="2"/>
</dbReference>
<dbReference type="CTD" id="4352"/>
<dbReference type="PANTHER" id="PTHR23037:SF34">
    <property type="entry name" value="THROMBOPOIETIN RECEPTOR ISOFORM X1"/>
    <property type="match status" value="1"/>
</dbReference>
<dbReference type="OrthoDB" id="8608526at2759"/>
<comment type="subcellular location">
    <subcellularLocation>
        <location evidence="1">Membrane</location>
        <topology evidence="1">Single-pass type I membrane protein</topology>
    </subcellularLocation>
</comment>
<feature type="signal peptide" evidence="9">
    <location>
        <begin position="1"/>
        <end position="23"/>
    </location>
</feature>
<evidence type="ECO:0000259" key="10">
    <source>
        <dbReference type="PROSITE" id="PS50853"/>
    </source>
</evidence>
<dbReference type="GeneID" id="115827332"/>
<dbReference type="AlphaFoldDB" id="A0A6J2WSA5"/>
<feature type="domain" description="Fibronectin type-III" evidence="10">
    <location>
        <begin position="333"/>
        <end position="429"/>
    </location>
</feature>
<evidence type="ECO:0000256" key="5">
    <source>
        <dbReference type="ARBA" id="ARBA00023136"/>
    </source>
</evidence>
<dbReference type="PANTHER" id="PTHR23037">
    <property type="entry name" value="CYTOKINE RECEPTOR"/>
    <property type="match status" value="1"/>
</dbReference>
<dbReference type="Gene3D" id="2.60.40.10">
    <property type="entry name" value="Immunoglobulins"/>
    <property type="match status" value="4"/>
</dbReference>
<accession>A0A6J2WSA5</accession>
<name>A0A6J2WSA5_CHACN</name>
<dbReference type="Pfam" id="PF09067">
    <property type="entry name" value="EpoR_lig-bind"/>
    <property type="match status" value="1"/>
</dbReference>
<reference evidence="12" key="1">
    <citation type="submission" date="2025-08" db="UniProtKB">
        <authorList>
            <consortium name="RefSeq"/>
        </authorList>
    </citation>
    <scope>IDENTIFICATION</scope>
</reference>
<evidence type="ECO:0000256" key="8">
    <source>
        <dbReference type="SAM" id="Phobius"/>
    </source>
</evidence>